<dbReference type="PANTHER" id="PTHR47992">
    <property type="entry name" value="PROTEIN PHOSPHATASE"/>
    <property type="match status" value="1"/>
</dbReference>
<dbReference type="STRING" id="1123303.GCA_000372425_01594"/>
<comment type="catalytic activity">
    <reaction evidence="7">
        <text>O-phospho-L-seryl-[protein] + H2O = L-seryl-[protein] + phosphate</text>
        <dbReference type="Rhea" id="RHEA:20629"/>
        <dbReference type="Rhea" id="RHEA-COMP:9863"/>
        <dbReference type="Rhea" id="RHEA-COMP:11604"/>
        <dbReference type="ChEBI" id="CHEBI:15377"/>
        <dbReference type="ChEBI" id="CHEBI:29999"/>
        <dbReference type="ChEBI" id="CHEBI:43474"/>
        <dbReference type="ChEBI" id="CHEBI:83421"/>
        <dbReference type="EC" id="3.1.3.16"/>
    </reaction>
</comment>
<dbReference type="Proteomes" id="UP000249495">
    <property type="component" value="Chromosome 1"/>
</dbReference>
<dbReference type="FunFam" id="3.60.40.10:FF:000002">
    <property type="entry name" value="Serine/threonine phosphatase stp"/>
    <property type="match status" value="1"/>
</dbReference>
<evidence type="ECO:0000256" key="1">
    <source>
        <dbReference type="ARBA" id="ARBA00001936"/>
    </source>
</evidence>
<dbReference type="NCBIfam" id="NF033484">
    <property type="entry name" value="Stp1_PP2C_phos"/>
    <property type="match status" value="1"/>
</dbReference>
<dbReference type="EC" id="3.1.3.16" evidence="2"/>
<dbReference type="AlphaFoldDB" id="A0A2X3VWH1"/>
<accession>A0A2X3VWH1</accession>
<dbReference type="PROSITE" id="PS51746">
    <property type="entry name" value="PPM_2"/>
    <property type="match status" value="1"/>
</dbReference>
<dbReference type="InterPro" id="IPR001932">
    <property type="entry name" value="PPM-type_phosphatase-like_dom"/>
</dbReference>
<dbReference type="Pfam" id="PF13672">
    <property type="entry name" value="PP2C_2"/>
    <property type="match status" value="1"/>
</dbReference>
<evidence type="ECO:0000313" key="11">
    <source>
        <dbReference type="Proteomes" id="UP000249495"/>
    </source>
</evidence>
<dbReference type="SMART" id="SM00331">
    <property type="entry name" value="PP2C_SIG"/>
    <property type="match status" value="1"/>
</dbReference>
<protein>
    <recommendedName>
        <fullName evidence="2">protein-serine/threonine phosphatase</fullName>
        <ecNumber evidence="2">3.1.3.16</ecNumber>
    </recommendedName>
</protein>
<proteinExistence type="predicted"/>
<evidence type="ECO:0000256" key="5">
    <source>
        <dbReference type="ARBA" id="ARBA00022912"/>
    </source>
</evidence>
<gene>
    <name evidence="10" type="primary">pppL</name>
    <name evidence="10" type="ORF">NCTC12278_00442</name>
</gene>
<evidence type="ECO:0000256" key="7">
    <source>
        <dbReference type="ARBA" id="ARBA00047761"/>
    </source>
</evidence>
<dbReference type="Gene3D" id="3.60.40.10">
    <property type="entry name" value="PPM-type phosphatase domain"/>
    <property type="match status" value="1"/>
</dbReference>
<organism evidence="10 11">
    <name type="scientific">Streptococcus ferus</name>
    <dbReference type="NCBI Taxonomy" id="1345"/>
    <lineage>
        <taxon>Bacteria</taxon>
        <taxon>Bacillati</taxon>
        <taxon>Bacillota</taxon>
        <taxon>Bacilli</taxon>
        <taxon>Lactobacillales</taxon>
        <taxon>Streptococcaceae</taxon>
        <taxon>Streptococcus</taxon>
    </lineage>
</organism>
<evidence type="ECO:0000256" key="3">
    <source>
        <dbReference type="ARBA" id="ARBA00022723"/>
    </source>
</evidence>
<dbReference type="SUPFAM" id="SSF81606">
    <property type="entry name" value="PP2C-like"/>
    <property type="match status" value="1"/>
</dbReference>
<sequence>MSDKKQMKIALLTDIGQKRSNNQDFINKFDNRAGVTLIVLADGMGGHRAGNIASELTVTDLGREWVNSDLTELSQMRDWLVTHISQVNQKVYELGQTEDFHGMGTTIEALILVDNNIIFAHIGDSRIGLVHEGAYLQLTSDHSLVNELVKAGQLTPEEAANHPQRNIITQSIGQAGPIEPDLGIQTLDAGDYLIVNSDGLTNMISNDIIVATLETADLSLDDKAKRLVELANEAGGLDNITVALVHAESEETE</sequence>
<comment type="cofactor">
    <cofactor evidence="1">
        <name>Mn(2+)</name>
        <dbReference type="ChEBI" id="CHEBI:29035"/>
    </cofactor>
</comment>
<dbReference type="KEGG" id="sfer:NCTC12278_00442"/>
<evidence type="ECO:0000313" key="10">
    <source>
        <dbReference type="EMBL" id="SQF39589.1"/>
    </source>
</evidence>
<keyword evidence="4 10" id="KW-0378">Hydrolase</keyword>
<comment type="catalytic activity">
    <reaction evidence="8">
        <text>O-phospho-L-threonyl-[protein] + H2O = L-threonyl-[protein] + phosphate</text>
        <dbReference type="Rhea" id="RHEA:47004"/>
        <dbReference type="Rhea" id="RHEA-COMP:11060"/>
        <dbReference type="Rhea" id="RHEA-COMP:11605"/>
        <dbReference type="ChEBI" id="CHEBI:15377"/>
        <dbReference type="ChEBI" id="CHEBI:30013"/>
        <dbReference type="ChEBI" id="CHEBI:43474"/>
        <dbReference type="ChEBI" id="CHEBI:61977"/>
        <dbReference type="EC" id="3.1.3.16"/>
    </reaction>
</comment>
<evidence type="ECO:0000259" key="9">
    <source>
        <dbReference type="PROSITE" id="PS51746"/>
    </source>
</evidence>
<keyword evidence="11" id="KW-1185">Reference proteome</keyword>
<evidence type="ECO:0000256" key="8">
    <source>
        <dbReference type="ARBA" id="ARBA00048336"/>
    </source>
</evidence>
<dbReference type="EMBL" id="LS483343">
    <property type="protein sequence ID" value="SQF39589.1"/>
    <property type="molecule type" value="Genomic_DNA"/>
</dbReference>
<evidence type="ECO:0000256" key="4">
    <source>
        <dbReference type="ARBA" id="ARBA00022801"/>
    </source>
</evidence>
<keyword evidence="5" id="KW-0904">Protein phosphatase</keyword>
<feature type="domain" description="PPM-type phosphatase" evidence="9">
    <location>
        <begin position="8"/>
        <end position="247"/>
    </location>
</feature>
<dbReference type="CDD" id="cd00143">
    <property type="entry name" value="PP2Cc"/>
    <property type="match status" value="1"/>
</dbReference>
<name>A0A2X3VWH1_9STRE</name>
<keyword evidence="3" id="KW-0479">Metal-binding</keyword>
<keyword evidence="6" id="KW-0464">Manganese</keyword>
<dbReference type="InterPro" id="IPR036457">
    <property type="entry name" value="PPM-type-like_dom_sf"/>
</dbReference>
<dbReference type="SMART" id="SM00332">
    <property type="entry name" value="PP2Cc"/>
    <property type="match status" value="1"/>
</dbReference>
<dbReference type="GO" id="GO:0046872">
    <property type="term" value="F:metal ion binding"/>
    <property type="evidence" value="ECO:0007669"/>
    <property type="project" value="UniProtKB-KW"/>
</dbReference>
<evidence type="ECO:0000256" key="6">
    <source>
        <dbReference type="ARBA" id="ARBA00023211"/>
    </source>
</evidence>
<dbReference type="InterPro" id="IPR015655">
    <property type="entry name" value="PP2C"/>
</dbReference>
<dbReference type="GO" id="GO:0004722">
    <property type="term" value="F:protein serine/threonine phosphatase activity"/>
    <property type="evidence" value="ECO:0007669"/>
    <property type="project" value="UniProtKB-EC"/>
</dbReference>
<reference evidence="10 11" key="1">
    <citation type="submission" date="2018-06" db="EMBL/GenBank/DDBJ databases">
        <authorList>
            <consortium name="Pathogen Informatics"/>
            <person name="Doyle S."/>
        </authorList>
    </citation>
    <scope>NUCLEOTIDE SEQUENCE [LARGE SCALE GENOMIC DNA]</scope>
    <source>
        <strain evidence="10 11">NCTC12278</strain>
    </source>
</reference>
<evidence type="ECO:0000256" key="2">
    <source>
        <dbReference type="ARBA" id="ARBA00013081"/>
    </source>
</evidence>